<dbReference type="OMA" id="TWPQAQI"/>
<feature type="binding site" evidence="5">
    <location>
        <position position="343"/>
    </location>
    <ligand>
        <name>Fe cation</name>
        <dbReference type="ChEBI" id="CHEBI:24875"/>
        <note>catalytic</note>
    </ligand>
</feature>
<proteinExistence type="inferred from homology"/>
<comment type="caution">
    <text evidence="6">The sequence shown here is derived from an EMBL/GenBank/DDBJ whole genome shotgun (WGS) entry which is preliminary data.</text>
</comment>
<dbReference type="GO" id="GO:0016121">
    <property type="term" value="P:carotene catabolic process"/>
    <property type="evidence" value="ECO:0007669"/>
    <property type="project" value="TreeGrafter"/>
</dbReference>
<sequence>MHALNYASAFTLTSSLKITSSKHTSFNTIAQKPIHMQYNVIKTPLSPRSTPTMINSLISPILPHFHVQSQPHTLPSMEHTRRNLVERLLHALLDTIEKMIVTRLETNGPLPSTADPKIQLHGNFFPVPENEVQHELHVQGRIPPTIEGIYVRNGPNPMFKPVAGYNFFDGDGMLHAVRFKQGNVSYANRFTCTYRLQQEMKLGRAFFPKSIGELHGHSGLARLMLYYVRCAFGLVHTCKGVGVANTGAVFFNGHLLAMSEDDLPYAVKFSEMGDLKTLGRYDFNGQLKSSMIAHPKIDIRTGELFALGYDIIQKPFLKCFKFSADGKKSPEVNISVKQPTMVHDFAITENYIVVPDQQIIFQLQEMLKGGSPVVYVKDKMPRFGLLPRNDVNEERMTWINVPDCFCFHLWNAWEENEEIVIIASCMTPPDGMFNEASQSVQSILSEIRLNMTTKTSSRRPLISSMTLEAGQVNKRFLGHKSQFVYLAIVDPWPKVCGIAKVDLSGPKKRNALSLQELEQCDDHHIAAKFMYPRDCYGGEPMFVPRSSTASTPEDDGYLLTFMHNENTNKSELLILDARSPTLQMLASVKLPTRVPYGLHGTFITSEELEHQNDI</sequence>
<evidence type="ECO:0000256" key="3">
    <source>
        <dbReference type="ARBA" id="ARBA00022964"/>
    </source>
</evidence>
<dbReference type="GO" id="GO:0009570">
    <property type="term" value="C:chloroplast stroma"/>
    <property type="evidence" value="ECO:0007669"/>
    <property type="project" value="TreeGrafter"/>
</dbReference>
<keyword evidence="4 5" id="KW-0408">Iron</keyword>
<keyword evidence="7" id="KW-1185">Reference proteome</keyword>
<name>A0A8T2VEF3_CERRI</name>
<dbReference type="PANTHER" id="PTHR10543:SF97">
    <property type="entry name" value="9-CIS-EPOXYCAROTENOID DIOXYGENASE NCED4, CHLOROPLASTIC"/>
    <property type="match status" value="1"/>
</dbReference>
<dbReference type="EMBL" id="CM035406">
    <property type="protein sequence ID" value="KAH7446837.1"/>
    <property type="molecule type" value="Genomic_DNA"/>
</dbReference>
<dbReference type="InterPro" id="IPR004294">
    <property type="entry name" value="Carotenoid_Oase"/>
</dbReference>
<evidence type="ECO:0000256" key="4">
    <source>
        <dbReference type="ARBA" id="ARBA00023004"/>
    </source>
</evidence>
<evidence type="ECO:0000313" key="6">
    <source>
        <dbReference type="EMBL" id="KAH7446837.1"/>
    </source>
</evidence>
<dbReference type="Proteomes" id="UP000825935">
    <property type="component" value="Chromosome 1"/>
</dbReference>
<protein>
    <recommendedName>
        <fullName evidence="8">9-cis-epoxycarotenoid dioxygenase</fullName>
    </recommendedName>
</protein>
<gene>
    <name evidence="6" type="ORF">KP509_01G078800</name>
</gene>
<dbReference type="GO" id="GO:0046872">
    <property type="term" value="F:metal ion binding"/>
    <property type="evidence" value="ECO:0007669"/>
    <property type="project" value="UniProtKB-KW"/>
</dbReference>
<evidence type="ECO:0000256" key="2">
    <source>
        <dbReference type="ARBA" id="ARBA00022723"/>
    </source>
</evidence>
<keyword evidence="2 5" id="KW-0479">Metal-binding</keyword>
<reference evidence="6" key="1">
    <citation type="submission" date="2021-08" db="EMBL/GenBank/DDBJ databases">
        <title>WGS assembly of Ceratopteris richardii.</title>
        <authorList>
            <person name="Marchant D.B."/>
            <person name="Chen G."/>
            <person name="Jenkins J."/>
            <person name="Shu S."/>
            <person name="Leebens-Mack J."/>
            <person name="Grimwood J."/>
            <person name="Schmutz J."/>
            <person name="Soltis P."/>
            <person name="Soltis D."/>
            <person name="Chen Z.-H."/>
        </authorList>
    </citation>
    <scope>NUCLEOTIDE SEQUENCE</scope>
    <source>
        <strain evidence="6">Whitten #5841</strain>
        <tissue evidence="6">Leaf</tissue>
    </source>
</reference>
<feature type="binding site" evidence="5">
    <location>
        <position position="294"/>
    </location>
    <ligand>
        <name>Fe cation</name>
        <dbReference type="ChEBI" id="CHEBI:24875"/>
        <note>catalytic</note>
    </ligand>
</feature>
<evidence type="ECO:0000256" key="1">
    <source>
        <dbReference type="ARBA" id="ARBA00006787"/>
    </source>
</evidence>
<organism evidence="6 7">
    <name type="scientific">Ceratopteris richardii</name>
    <name type="common">Triangle waterfern</name>
    <dbReference type="NCBI Taxonomy" id="49495"/>
    <lineage>
        <taxon>Eukaryota</taxon>
        <taxon>Viridiplantae</taxon>
        <taxon>Streptophyta</taxon>
        <taxon>Embryophyta</taxon>
        <taxon>Tracheophyta</taxon>
        <taxon>Polypodiopsida</taxon>
        <taxon>Polypodiidae</taxon>
        <taxon>Polypodiales</taxon>
        <taxon>Pteridineae</taxon>
        <taxon>Pteridaceae</taxon>
        <taxon>Parkerioideae</taxon>
        <taxon>Ceratopteris</taxon>
    </lineage>
</organism>
<evidence type="ECO:0008006" key="8">
    <source>
        <dbReference type="Google" id="ProtNLM"/>
    </source>
</evidence>
<feature type="binding site" evidence="5">
    <location>
        <position position="599"/>
    </location>
    <ligand>
        <name>Fe cation</name>
        <dbReference type="ChEBI" id="CHEBI:24875"/>
        <note>catalytic</note>
    </ligand>
</feature>
<dbReference type="PANTHER" id="PTHR10543">
    <property type="entry name" value="BETA-CAROTENE DIOXYGENASE"/>
    <property type="match status" value="1"/>
</dbReference>
<evidence type="ECO:0000256" key="5">
    <source>
        <dbReference type="PIRSR" id="PIRSR604294-1"/>
    </source>
</evidence>
<dbReference type="AlphaFoldDB" id="A0A8T2VEF3"/>
<dbReference type="Pfam" id="PF03055">
    <property type="entry name" value="RPE65"/>
    <property type="match status" value="1"/>
</dbReference>
<dbReference type="OrthoDB" id="1069523at2759"/>
<comment type="cofactor">
    <cofactor evidence="5">
        <name>Fe(2+)</name>
        <dbReference type="ChEBI" id="CHEBI:29033"/>
    </cofactor>
    <text evidence="5">Binds 1 Fe(2+) ion per subunit.</text>
</comment>
<accession>A0A8T2VEF3</accession>
<feature type="binding site" evidence="5">
    <location>
        <position position="408"/>
    </location>
    <ligand>
        <name>Fe cation</name>
        <dbReference type="ChEBI" id="CHEBI:24875"/>
        <note>catalytic</note>
    </ligand>
</feature>
<comment type="similarity">
    <text evidence="1">Belongs to the carotenoid oxygenase family.</text>
</comment>
<evidence type="ECO:0000313" key="7">
    <source>
        <dbReference type="Proteomes" id="UP000825935"/>
    </source>
</evidence>
<keyword evidence="3" id="KW-0560">Oxidoreductase</keyword>
<dbReference type="GO" id="GO:0010436">
    <property type="term" value="F:carotenoid dioxygenase activity"/>
    <property type="evidence" value="ECO:0007669"/>
    <property type="project" value="TreeGrafter"/>
</dbReference>
<keyword evidence="3" id="KW-0223">Dioxygenase</keyword>